<accession>A0A7Y4K3R1</accession>
<evidence type="ECO:0000313" key="2">
    <source>
        <dbReference type="EMBL" id="NOK15377.1"/>
    </source>
</evidence>
<proteinExistence type="predicted"/>
<feature type="region of interest" description="Disordered" evidence="1">
    <location>
        <begin position="76"/>
        <end position="102"/>
    </location>
</feature>
<evidence type="ECO:0000313" key="3">
    <source>
        <dbReference type="Proteomes" id="UP000528460"/>
    </source>
</evidence>
<feature type="non-terminal residue" evidence="2">
    <location>
        <position position="1"/>
    </location>
</feature>
<comment type="caution">
    <text evidence="2">The sequence shown here is derived from an EMBL/GenBank/DDBJ whole genome shotgun (WGS) entry which is preliminary data.</text>
</comment>
<reference evidence="2 3" key="1">
    <citation type="submission" date="2020-05" db="EMBL/GenBank/DDBJ databases">
        <authorList>
            <person name="Whitworth D."/>
        </authorList>
    </citation>
    <scope>NUCLEOTIDE SEQUENCE [LARGE SCALE GENOMIC DNA]</scope>
    <source>
        <strain evidence="2 3">CA046A</strain>
    </source>
</reference>
<sequence length="102" mass="11619">YWQYLTALAAVMMRARGLALPPRAIEVLEEADHWQDAFRADDGCFWTFAEEYEGGGGEDYLVPAYDVDLRIADNWQNPTRDRDRPVEGDLTFGAKHPVRSQG</sequence>
<dbReference type="RefSeq" id="WP_171422320.1">
    <property type="nucleotide sequence ID" value="NZ_JABFJW010000816.1"/>
</dbReference>
<dbReference type="AlphaFoldDB" id="A0A7Y4K3R1"/>
<organism evidence="2 3">
    <name type="scientific">Corallococcus exercitus</name>
    <dbReference type="NCBI Taxonomy" id="2316736"/>
    <lineage>
        <taxon>Bacteria</taxon>
        <taxon>Pseudomonadati</taxon>
        <taxon>Myxococcota</taxon>
        <taxon>Myxococcia</taxon>
        <taxon>Myxococcales</taxon>
        <taxon>Cystobacterineae</taxon>
        <taxon>Myxococcaceae</taxon>
        <taxon>Corallococcus</taxon>
    </lineage>
</organism>
<protein>
    <submittedName>
        <fullName evidence="2">Uncharacterized protein</fullName>
    </submittedName>
</protein>
<name>A0A7Y4K3R1_9BACT</name>
<dbReference type="Proteomes" id="UP000528460">
    <property type="component" value="Unassembled WGS sequence"/>
</dbReference>
<evidence type="ECO:0000256" key="1">
    <source>
        <dbReference type="SAM" id="MobiDB-lite"/>
    </source>
</evidence>
<gene>
    <name evidence="2" type="ORF">HNS30_40895</name>
</gene>
<dbReference type="EMBL" id="JABFJW010000816">
    <property type="protein sequence ID" value="NOK15377.1"/>
    <property type="molecule type" value="Genomic_DNA"/>
</dbReference>